<dbReference type="InterPro" id="IPR028146">
    <property type="entry name" value="PRKCSH_N"/>
</dbReference>
<dbReference type="AlphaFoldDB" id="A0AAV1ZZ63"/>
<evidence type="ECO:0000313" key="3">
    <source>
        <dbReference type="EMBL" id="CAL1275730.1"/>
    </source>
</evidence>
<accession>A0AAV1ZZ63</accession>
<dbReference type="PANTHER" id="PTHR12630:SF1">
    <property type="entry name" value="GLUCOSIDASE 2 SUBUNIT BETA"/>
    <property type="match status" value="1"/>
</dbReference>
<dbReference type="PANTHER" id="PTHR12630">
    <property type="entry name" value="N-LINKED OLIGOSACCHARIDE PROCESSING"/>
    <property type="match status" value="1"/>
</dbReference>
<gene>
    <name evidence="3" type="ORF">LARSCL_LOCUS8260</name>
</gene>
<dbReference type="Proteomes" id="UP001497382">
    <property type="component" value="Unassembled WGS sequence"/>
</dbReference>
<keyword evidence="4" id="KW-1185">Reference proteome</keyword>
<sequence length="210" mass="24081">MSFFKFRYIFRQKYLLVFTVIVIILFLMYQLFSVGQLGKELSRRNPRPKLQTNFKNYEKADGFMQSKSADREIKDDVWHAASNVQDKAKFILGVLPSSQRFYKPTPRNTFKCIESGEEIDFAFVNDNYCDCSDSSDEPSTSACSSGRFFCTHQSKHSLNSVLSYKVNDGICDCCDGSDEWLRITLPEHTLVPVNKQKGIFQVPCPVNCIS</sequence>
<comment type="caution">
    <text evidence="3">The sequence shown here is derived from an EMBL/GenBank/DDBJ whole genome shotgun (WGS) entry which is preliminary data.</text>
</comment>
<organism evidence="3 4">
    <name type="scientific">Larinioides sclopetarius</name>
    <dbReference type="NCBI Taxonomy" id="280406"/>
    <lineage>
        <taxon>Eukaryota</taxon>
        <taxon>Metazoa</taxon>
        <taxon>Ecdysozoa</taxon>
        <taxon>Arthropoda</taxon>
        <taxon>Chelicerata</taxon>
        <taxon>Arachnida</taxon>
        <taxon>Araneae</taxon>
        <taxon>Araneomorphae</taxon>
        <taxon>Entelegynae</taxon>
        <taxon>Araneoidea</taxon>
        <taxon>Araneidae</taxon>
        <taxon>Larinioides</taxon>
    </lineage>
</organism>
<reference evidence="3 4" key="1">
    <citation type="submission" date="2024-04" db="EMBL/GenBank/DDBJ databases">
        <authorList>
            <person name="Rising A."/>
            <person name="Reimegard J."/>
            <person name="Sonavane S."/>
            <person name="Akerstrom W."/>
            <person name="Nylinder S."/>
            <person name="Hedman E."/>
            <person name="Kallberg Y."/>
        </authorList>
    </citation>
    <scope>NUCLEOTIDE SEQUENCE [LARGE SCALE GENOMIC DNA]</scope>
</reference>
<evidence type="ECO:0000256" key="1">
    <source>
        <dbReference type="SAM" id="Phobius"/>
    </source>
</evidence>
<feature type="transmembrane region" description="Helical" evidence="1">
    <location>
        <begin position="14"/>
        <end position="32"/>
    </location>
</feature>
<proteinExistence type="predicted"/>
<dbReference type="Pfam" id="PF12999">
    <property type="entry name" value="PRKCSH-like"/>
    <property type="match status" value="1"/>
</dbReference>
<evidence type="ECO:0000313" key="4">
    <source>
        <dbReference type="Proteomes" id="UP001497382"/>
    </source>
</evidence>
<keyword evidence="1" id="KW-0472">Membrane</keyword>
<name>A0AAV1ZZ63_9ARAC</name>
<evidence type="ECO:0000259" key="2">
    <source>
        <dbReference type="Pfam" id="PF12999"/>
    </source>
</evidence>
<dbReference type="GO" id="GO:0006491">
    <property type="term" value="P:N-glycan processing"/>
    <property type="evidence" value="ECO:0007669"/>
    <property type="project" value="TreeGrafter"/>
</dbReference>
<dbReference type="GO" id="GO:0017177">
    <property type="term" value="C:glucosidase II complex"/>
    <property type="evidence" value="ECO:0007669"/>
    <property type="project" value="TreeGrafter"/>
</dbReference>
<keyword evidence="1" id="KW-1133">Transmembrane helix</keyword>
<dbReference type="InterPro" id="IPR039794">
    <property type="entry name" value="Gtb1-like"/>
</dbReference>
<dbReference type="EMBL" id="CAXIEN010000087">
    <property type="protein sequence ID" value="CAL1275730.1"/>
    <property type="molecule type" value="Genomic_DNA"/>
</dbReference>
<feature type="domain" description="Glucosidase II beta subunit N-terminal" evidence="2">
    <location>
        <begin position="84"/>
        <end position="181"/>
    </location>
</feature>
<protein>
    <recommendedName>
        <fullName evidence="2">Glucosidase II beta subunit N-terminal domain-containing protein</fullName>
    </recommendedName>
</protein>
<keyword evidence="1" id="KW-0812">Transmembrane</keyword>